<dbReference type="AlphaFoldDB" id="A0A3N6P2B8"/>
<accession>A0A3N6P2B8</accession>
<comment type="caution">
    <text evidence="1">The sequence shown here is derived from an EMBL/GenBank/DDBJ whole genome shotgun (WGS) entry which is preliminary data.</text>
</comment>
<dbReference type="Gene3D" id="1.10.10.1150">
    <property type="entry name" value="Coenzyme PQQ synthesis protein D (PqqD)"/>
    <property type="match status" value="1"/>
</dbReference>
<evidence type="ECO:0000313" key="1">
    <source>
        <dbReference type="EMBL" id="RQG89295.1"/>
    </source>
</evidence>
<dbReference type="EMBL" id="REFY01000004">
    <property type="protein sequence ID" value="RQG89295.1"/>
    <property type="molecule type" value="Genomic_DNA"/>
</dbReference>
<name>A0A3N6P2B8_9EURY</name>
<organism evidence="1 2">
    <name type="scientific">Natrarchaeobius halalkaliphilus</name>
    <dbReference type="NCBI Taxonomy" id="1679091"/>
    <lineage>
        <taxon>Archaea</taxon>
        <taxon>Methanobacteriati</taxon>
        <taxon>Methanobacteriota</taxon>
        <taxon>Stenosarchaea group</taxon>
        <taxon>Halobacteria</taxon>
        <taxon>Halobacteriales</taxon>
        <taxon>Natrialbaceae</taxon>
        <taxon>Natrarchaeobius</taxon>
    </lineage>
</organism>
<dbReference type="Pfam" id="PF05402">
    <property type="entry name" value="PqqD"/>
    <property type="match status" value="1"/>
</dbReference>
<dbReference type="InterPro" id="IPR041881">
    <property type="entry name" value="PqqD_sf"/>
</dbReference>
<keyword evidence="2" id="KW-1185">Reference proteome</keyword>
<reference evidence="1 2" key="1">
    <citation type="submission" date="2018-10" db="EMBL/GenBank/DDBJ databases">
        <title>Natrarchaeobius chitinivorans gen. nov., sp. nov., and Natrarchaeobius haloalkaliphilus sp. nov., alkaliphilic, chitin-utilizing haloarchaea from hypersaline alkaline lakes.</title>
        <authorList>
            <person name="Sorokin D.Y."/>
            <person name="Elcheninov A.G."/>
            <person name="Kostrikina N.A."/>
            <person name="Bale N.J."/>
            <person name="Sinninghe Damste J.S."/>
            <person name="Khijniak T.V."/>
            <person name="Kublanov I.V."/>
            <person name="Toshchakov S.V."/>
        </authorList>
    </citation>
    <scope>NUCLEOTIDE SEQUENCE [LARGE SCALE GENOMIC DNA]</scope>
    <source>
        <strain evidence="1 2">AArcht-Sl</strain>
    </source>
</reference>
<proteinExistence type="predicted"/>
<dbReference type="InterPro" id="IPR008792">
    <property type="entry name" value="PQQD"/>
</dbReference>
<gene>
    <name evidence="1" type="ORF">EA462_12765</name>
</gene>
<dbReference type="Proteomes" id="UP000273828">
    <property type="component" value="Unassembled WGS sequence"/>
</dbReference>
<dbReference type="OrthoDB" id="71214at2157"/>
<sequence>MLSDSMTVVATDDHLATSIECETVILQLESGTYYGLNEVASHLWDLLQEPRTVAELHDELCTTYDVSAERCRRDVESTLTNLADIDLVELEPERSV</sequence>
<protein>
    <submittedName>
        <fullName evidence="1">PqqD family protein</fullName>
    </submittedName>
</protein>
<evidence type="ECO:0000313" key="2">
    <source>
        <dbReference type="Proteomes" id="UP000273828"/>
    </source>
</evidence>